<evidence type="ECO:0000313" key="3">
    <source>
        <dbReference type="Proteomes" id="UP000095651"/>
    </source>
</evidence>
<sequence length="647" mass="75591">MKNVKYLCISILIVIISVCTFLRPAFMVSQPEDMELTFIRNGQKNEESFGTEIRLSKVAVNEQEVPWSDFQNIEGWTLEGNLLVSYTPNEQATAKIMLSNVSAIKVDYIKQSGSGYLLIQSNGEQIAELDLYSESSWEEGTWNYQPPKHFLPLTRPDILIELILFVYIFLKLIGYFYERYQLNTQTLSDTTLKCKNHNMANKIIVSFCLALFLTLATYPGILYTDSFERWRTAKALLEGVNGIMSWVSITPQFFMLIFYYFTQTVASFTFVQAFLFFFSTLLIMEHLKFHYYWTIFLIIAICPIFYGFSVYHEMSVGCIIGINFTFLLLFFNKLSTYKYWTFKNKLLYQFALTLSLYITFGFRQNAFTIIPALILAIFYLIKKKNKNKSLGLNQLLSICISLMLVFMVPSITKVEIKDSSSAGFLWEILSTIQTMPPDKQNEYLNYLDFLTEDEGSTLKALNSNRKDSVNGWLWTTYPPIIIGDKNNSSLIKEKYFNLLFNEPQYFIKNKLYFINRTLGINQPLSNVEYYYDNNNIMRDYGMKDTTLRKIVVDSYNDFLDTFTFFRLPYLWFIVCTLSVLFKVRISKKDEYVPVILLYLVAVLYYAGFLVNTQSFEFRYFFPSFYILALIILSVLTDLVYRISLNKG</sequence>
<dbReference type="EMBL" id="CYZE01000004">
    <property type="protein sequence ID" value="CUO20028.1"/>
    <property type="molecule type" value="Genomic_DNA"/>
</dbReference>
<feature type="transmembrane region" description="Helical" evidence="1">
    <location>
        <begin position="590"/>
        <end position="607"/>
    </location>
</feature>
<gene>
    <name evidence="2" type="ORF">ERS852407_02137</name>
</gene>
<evidence type="ECO:0000313" key="2">
    <source>
        <dbReference type="EMBL" id="CUO20028.1"/>
    </source>
</evidence>
<organism evidence="2 3">
    <name type="scientific">Hungatella hathewayi</name>
    <dbReference type="NCBI Taxonomy" id="154046"/>
    <lineage>
        <taxon>Bacteria</taxon>
        <taxon>Bacillati</taxon>
        <taxon>Bacillota</taxon>
        <taxon>Clostridia</taxon>
        <taxon>Lachnospirales</taxon>
        <taxon>Lachnospiraceae</taxon>
        <taxon>Hungatella</taxon>
    </lineage>
</organism>
<evidence type="ECO:0008006" key="4">
    <source>
        <dbReference type="Google" id="ProtNLM"/>
    </source>
</evidence>
<feature type="transmembrane region" description="Helical" evidence="1">
    <location>
        <begin position="203"/>
        <end position="223"/>
    </location>
</feature>
<feature type="transmembrane region" description="Helical" evidence="1">
    <location>
        <begin position="6"/>
        <end position="26"/>
    </location>
</feature>
<protein>
    <recommendedName>
        <fullName evidence="4">Glycosyltransferase RgtA/B/C/D-like domain-containing protein</fullName>
    </recommendedName>
</protein>
<feature type="transmembrane region" description="Helical" evidence="1">
    <location>
        <begin position="291"/>
        <end position="308"/>
    </location>
</feature>
<dbReference type="Proteomes" id="UP000095651">
    <property type="component" value="Unassembled WGS sequence"/>
</dbReference>
<name>A0A174D7N5_9FIRM</name>
<reference evidence="2 3" key="1">
    <citation type="submission" date="2015-09" db="EMBL/GenBank/DDBJ databases">
        <authorList>
            <consortium name="Pathogen Informatics"/>
        </authorList>
    </citation>
    <scope>NUCLEOTIDE SEQUENCE [LARGE SCALE GENOMIC DNA]</scope>
    <source>
        <strain evidence="2 3">2789STDY5608850</strain>
    </source>
</reference>
<feature type="transmembrane region" description="Helical" evidence="1">
    <location>
        <begin position="564"/>
        <end position="583"/>
    </location>
</feature>
<feature type="transmembrane region" description="Helical" evidence="1">
    <location>
        <begin position="314"/>
        <end position="332"/>
    </location>
</feature>
<feature type="transmembrane region" description="Helical" evidence="1">
    <location>
        <begin position="158"/>
        <end position="177"/>
    </location>
</feature>
<feature type="transmembrane region" description="Helical" evidence="1">
    <location>
        <begin position="265"/>
        <end position="284"/>
    </location>
</feature>
<keyword evidence="1" id="KW-1133">Transmembrane helix</keyword>
<evidence type="ECO:0000256" key="1">
    <source>
        <dbReference type="SAM" id="Phobius"/>
    </source>
</evidence>
<dbReference type="RefSeq" id="WP_055654846.1">
    <property type="nucleotide sequence ID" value="NZ_CABIXC010000004.1"/>
</dbReference>
<accession>A0A174D7N5</accession>
<feature type="transmembrane region" description="Helical" evidence="1">
    <location>
        <begin position="393"/>
        <end position="411"/>
    </location>
</feature>
<feature type="transmembrane region" description="Helical" evidence="1">
    <location>
        <begin position="235"/>
        <end position="259"/>
    </location>
</feature>
<dbReference type="AlphaFoldDB" id="A0A174D7N5"/>
<keyword evidence="1" id="KW-0472">Membrane</keyword>
<feature type="transmembrane region" description="Helical" evidence="1">
    <location>
        <begin position="619"/>
        <end position="640"/>
    </location>
</feature>
<feature type="transmembrane region" description="Helical" evidence="1">
    <location>
        <begin position="366"/>
        <end position="381"/>
    </location>
</feature>
<proteinExistence type="predicted"/>
<keyword evidence="1" id="KW-0812">Transmembrane</keyword>